<dbReference type="InterPro" id="IPR050177">
    <property type="entry name" value="Lipid_A_modif_metabolic_enz"/>
</dbReference>
<accession>A0ABD6P6I7</accession>
<gene>
    <name evidence="3" type="ORF">A5672_11445</name>
</gene>
<feature type="region of interest" description="Disordered" evidence="1">
    <location>
        <begin position="283"/>
        <end position="309"/>
    </location>
</feature>
<protein>
    <recommendedName>
        <fullName evidence="2">NAD-dependent epimerase/dehydratase domain-containing protein</fullName>
    </recommendedName>
</protein>
<feature type="compositionally biased region" description="Basic and acidic residues" evidence="1">
    <location>
        <begin position="283"/>
        <end position="298"/>
    </location>
</feature>
<dbReference type="InterPro" id="IPR036291">
    <property type="entry name" value="NAD(P)-bd_dom_sf"/>
</dbReference>
<proteinExistence type="predicted"/>
<feature type="domain" description="NAD-dependent epimerase/dehydratase" evidence="2">
    <location>
        <begin position="7"/>
        <end position="188"/>
    </location>
</feature>
<dbReference type="PANTHER" id="PTHR43245">
    <property type="entry name" value="BIFUNCTIONAL POLYMYXIN RESISTANCE PROTEIN ARNA"/>
    <property type="match status" value="1"/>
</dbReference>
<dbReference type="SUPFAM" id="SSF51735">
    <property type="entry name" value="NAD(P)-binding Rossmann-fold domains"/>
    <property type="match status" value="1"/>
</dbReference>
<dbReference type="InterPro" id="IPR001509">
    <property type="entry name" value="Epimerase_deHydtase"/>
</dbReference>
<dbReference type="EMBL" id="LZIT01000075">
    <property type="protein sequence ID" value="OBG42609.1"/>
    <property type="molecule type" value="Genomic_DNA"/>
</dbReference>
<evidence type="ECO:0000313" key="4">
    <source>
        <dbReference type="Proteomes" id="UP000092086"/>
    </source>
</evidence>
<reference evidence="3 4" key="1">
    <citation type="submission" date="2016-06" db="EMBL/GenBank/DDBJ databases">
        <authorList>
            <person name="Sutton G."/>
            <person name="Brinkac L."/>
            <person name="Sanka R."/>
            <person name="Adams M."/>
            <person name="Lau E."/>
            <person name="Sam S."/>
            <person name="Sreng N."/>
            <person name="Him V."/>
            <person name="Kerleguer A."/>
            <person name="Cheng S."/>
        </authorList>
    </citation>
    <scope>NUCLEOTIDE SEQUENCE [LARGE SCALE GENOMIC DNA]</scope>
    <source>
        <strain evidence="3 4">E2978</strain>
    </source>
</reference>
<name>A0ABD6P6I7_9MYCO</name>
<dbReference type="Proteomes" id="UP000092086">
    <property type="component" value="Unassembled WGS sequence"/>
</dbReference>
<dbReference type="Pfam" id="PF01370">
    <property type="entry name" value="Epimerase"/>
    <property type="match status" value="1"/>
</dbReference>
<evidence type="ECO:0000259" key="2">
    <source>
        <dbReference type="Pfam" id="PF01370"/>
    </source>
</evidence>
<dbReference type="AlphaFoldDB" id="A0ABD6P6I7"/>
<evidence type="ECO:0000313" key="3">
    <source>
        <dbReference type="EMBL" id="OBG42609.1"/>
    </source>
</evidence>
<sequence>MSDRGAVAITGANGYVGTTLCAAFAASGYRVVALQRSAPCGATDYVPYSLEDGPAAPLPGDVVAVVHCAYDLRARDPAEIERVNLGGTRRLLRAVGDVPLVLISSLSAYAGTRQIYGSVKLACEELVAARGGTSLRVGLVYGGTDRGMIGSLRKVAALPIVPMPRPDSHQFPVYAEDMARCVVAATEQPPPHRILGVANPRPVPFSEIMRILRASVTAEPLRTVPVPSALIYRALRAAERTGVRKGFRADSLLGLMHPAPGVPHVGHWAGRGIALRDFAHEARRDRVREPEGDNDSRRGAGTVRADGPT</sequence>
<dbReference type="RefSeq" id="WP_082958000.1">
    <property type="nucleotide sequence ID" value="NZ_LZIT01000075.1"/>
</dbReference>
<dbReference type="Gene3D" id="3.40.50.720">
    <property type="entry name" value="NAD(P)-binding Rossmann-like Domain"/>
    <property type="match status" value="1"/>
</dbReference>
<evidence type="ECO:0000256" key="1">
    <source>
        <dbReference type="SAM" id="MobiDB-lite"/>
    </source>
</evidence>
<comment type="caution">
    <text evidence="3">The sequence shown here is derived from an EMBL/GenBank/DDBJ whole genome shotgun (WGS) entry which is preliminary data.</text>
</comment>
<organism evidence="3 4">
    <name type="scientific">Mycobacterium alsense</name>
    <dbReference type="NCBI Taxonomy" id="324058"/>
    <lineage>
        <taxon>Bacteria</taxon>
        <taxon>Bacillati</taxon>
        <taxon>Actinomycetota</taxon>
        <taxon>Actinomycetes</taxon>
        <taxon>Mycobacteriales</taxon>
        <taxon>Mycobacteriaceae</taxon>
        <taxon>Mycobacterium</taxon>
    </lineage>
</organism>